<evidence type="ECO:0000259" key="1">
    <source>
        <dbReference type="Pfam" id="PF07971"/>
    </source>
</evidence>
<dbReference type="GO" id="GO:0005829">
    <property type="term" value="C:cytosol"/>
    <property type="evidence" value="ECO:0007669"/>
    <property type="project" value="TreeGrafter"/>
</dbReference>
<sequence>MAAAIVPFGEEARMSEVLRSKVRISAGSLLPALRACNAAVAAPIRRSPAAETRPGRRAVVTATLLAAALAAMSSAHAVGKTRGFWSSFEPAEPAPSLIADSAPRLVAAGGPPAAAALTAKPDAGFTGLRSLRFDGSGGGEQRALVFEVDVPVGKDSELSYRLFPLSARQLDAKAGQLDDLRYASTFVALDLEFDDGSRLSQLKATDRYGFALSARGQGEARLLYPDQWNAVAARIGEVAAGKRVRRIVLVHDGALGARYGGYLDDVRIEPARARKDKEFDKLAAKHPSEFVDTRRGSNSNARFSRGNNFPAVALPHGFNFWTPTTNAGSHWIYQYQERNGEANRPRLEALALSHEPSPWMGDRQAFHILPAPGEGAVEFDRGKRALSFGHDQETARPDYYRVRFDNGMVAEMTPTDHAAMLRFTFPDGSGRLLFDQRDEHGDIVLDREAGTLSGWTENKSKLSAGAGRLYFHARFDRPVREGERLPRAAGRDRVSAWYGFELGRDRRVTMRIATSLISLQQAQRNLELEIGEDDDFERVRERAQAAWDAQLGIVQVGGAPEHERVTLYSNLYRLFLYPNNASENTGSAQQPRWQYASPFVPAPADSTAERSGARIVDGRVYVNNGFWDTYRTAWPAYVLLTPTRAGEMIDGFVQQYRDGGWIARWSSPGYADLMVGTSSDVAFADAWLKGVRNFDVRGFYQSAIRNAATVSPLAGAGRKGIERALFRGYTDTSADEGLSWSMDGYINDFAIGQLAGALASEAGADDPYRALYADDAAYYRNRALGYVNLFHPRLGFFVGRHRDGRWRYTDSEFEPTRWGGDYTETNAWNMAFHAPQDGAGLAALYGGRTALGNKLDLFFATPGTFETGSYGGVIHEMLEARDVRMGQYGHSNQPSHHIPYMYAMAGQPWRIQEKVRDIMDRLYAGSEIGQGYPGDEDNGEMSAWWLFSAAGFYPLRMGSPEYAIGAPRFERMSIALENGKRIEILAPGVSARNRYVQSLKIDGEPWERLTLPHARLAQGALLEFRMGPIPSNWGSAAQALPESLSADGEPPRPWRDLARRDNASVAGLNAKQTTALFDDDATTSARLNAPMPLLAWNFKTPATVRLYTLTSSDKPGDAAAWALQGSNDGQQWTTLDERRDQAFAWRRQTRAFAIAAPAAYARYRLRLVGEGAGGIELAEVELLGEAK</sequence>
<dbReference type="PANTHER" id="PTHR12143">
    <property type="entry name" value="PEPTIDE N-GLYCANASE PNGASE -RELATED"/>
    <property type="match status" value="1"/>
</dbReference>
<protein>
    <submittedName>
        <fullName evidence="3">Alpha-1,2-mannosidase</fullName>
    </submittedName>
</protein>
<dbReference type="InterPro" id="IPR012939">
    <property type="entry name" value="Glyco_hydro_92"/>
</dbReference>
<dbReference type="InterPro" id="IPR005887">
    <property type="entry name" value="GH92_a_mannosidase_put"/>
</dbReference>
<dbReference type="GO" id="GO:0000224">
    <property type="term" value="F:peptide-N4-(N-acetyl-beta-glucosaminyl)asparagine amidase activity"/>
    <property type="evidence" value="ECO:0007669"/>
    <property type="project" value="TreeGrafter"/>
</dbReference>
<dbReference type="KEGG" id="lez:GLE_1872"/>
<dbReference type="InterPro" id="IPR050883">
    <property type="entry name" value="PNGase"/>
</dbReference>
<dbReference type="Proteomes" id="UP000061569">
    <property type="component" value="Chromosome"/>
</dbReference>
<dbReference type="InterPro" id="IPR041371">
    <property type="entry name" value="GH92_N"/>
</dbReference>
<feature type="domain" description="Glycosyl hydrolase family 92" evidence="1">
    <location>
        <begin position="521"/>
        <end position="1028"/>
    </location>
</feature>
<dbReference type="STRING" id="69.GLE_1872"/>
<proteinExistence type="predicted"/>
<evidence type="ECO:0000313" key="4">
    <source>
        <dbReference type="Proteomes" id="UP000061569"/>
    </source>
</evidence>
<dbReference type="SUPFAM" id="SSF48208">
    <property type="entry name" value="Six-hairpin glycosidases"/>
    <property type="match status" value="1"/>
</dbReference>
<evidence type="ECO:0000259" key="2">
    <source>
        <dbReference type="Pfam" id="PF17678"/>
    </source>
</evidence>
<dbReference type="Gene3D" id="1.20.1610.10">
    <property type="entry name" value="alpha-1,2-mannosidases domains"/>
    <property type="match status" value="1"/>
</dbReference>
<feature type="domain" description="Glycosyl hydrolase family 92 N-terminal" evidence="2">
    <location>
        <begin position="290"/>
        <end position="515"/>
    </location>
</feature>
<dbReference type="EMBL" id="CP013140">
    <property type="protein sequence ID" value="ALN57224.1"/>
    <property type="molecule type" value="Genomic_DNA"/>
</dbReference>
<organism evidence="3 4">
    <name type="scientific">Lysobacter enzymogenes</name>
    <dbReference type="NCBI Taxonomy" id="69"/>
    <lineage>
        <taxon>Bacteria</taxon>
        <taxon>Pseudomonadati</taxon>
        <taxon>Pseudomonadota</taxon>
        <taxon>Gammaproteobacteria</taxon>
        <taxon>Lysobacterales</taxon>
        <taxon>Lysobacteraceae</taxon>
        <taxon>Lysobacter</taxon>
    </lineage>
</organism>
<dbReference type="Pfam" id="PF17678">
    <property type="entry name" value="Glyco_hydro_92N"/>
    <property type="match status" value="1"/>
</dbReference>
<dbReference type="Gene3D" id="3.30.2080.10">
    <property type="entry name" value="GH92 mannosidase domain"/>
    <property type="match status" value="1"/>
</dbReference>
<dbReference type="InterPro" id="IPR014718">
    <property type="entry name" value="GH-type_carb-bd"/>
</dbReference>
<dbReference type="NCBIfam" id="TIGR01180">
    <property type="entry name" value="aman2_put"/>
    <property type="match status" value="1"/>
</dbReference>
<gene>
    <name evidence="3" type="ORF">GLE_1872</name>
</gene>
<dbReference type="Gene3D" id="2.70.98.10">
    <property type="match status" value="1"/>
</dbReference>
<dbReference type="FunFam" id="1.20.1050.60:FF:000001">
    <property type="entry name" value="Putative alpha-1,2-mannosidase"/>
    <property type="match status" value="1"/>
</dbReference>
<dbReference type="Gene3D" id="2.60.120.260">
    <property type="entry name" value="Galactose-binding domain-like"/>
    <property type="match status" value="1"/>
</dbReference>
<dbReference type="Pfam" id="PF07971">
    <property type="entry name" value="Glyco_hydro_92"/>
    <property type="match status" value="1"/>
</dbReference>
<evidence type="ECO:0000313" key="3">
    <source>
        <dbReference type="EMBL" id="ALN57224.1"/>
    </source>
</evidence>
<dbReference type="GO" id="GO:0030246">
    <property type="term" value="F:carbohydrate binding"/>
    <property type="evidence" value="ECO:0007669"/>
    <property type="project" value="InterPro"/>
</dbReference>
<dbReference type="AlphaFoldDB" id="A0A0S2DFZ1"/>
<dbReference type="FunFam" id="3.30.2080.10:FF:000001">
    <property type="entry name" value="Alpha-1,2-mannosidase subfamily"/>
    <property type="match status" value="1"/>
</dbReference>
<dbReference type="Gene3D" id="1.20.1050.60">
    <property type="entry name" value="alpha-1,2-mannosidase"/>
    <property type="match status" value="1"/>
</dbReference>
<dbReference type="PATRIC" id="fig|69.6.peg.1843"/>
<accession>A0A0S2DFZ1</accession>
<dbReference type="PANTHER" id="PTHR12143:SF43">
    <property type="entry name" value="PUTATIVE-RELATED"/>
    <property type="match status" value="1"/>
</dbReference>
<name>A0A0S2DFZ1_LYSEN</name>
<reference evidence="3 4" key="1">
    <citation type="submission" date="2015-11" db="EMBL/GenBank/DDBJ databases">
        <title>Genome sequences of Lysobacter enzymogenes strain C3 and Lysobacter antibioticus ATCC 29479.</title>
        <authorList>
            <person name="Kobayashi D.Y."/>
        </authorList>
    </citation>
    <scope>NUCLEOTIDE SEQUENCE [LARGE SCALE GENOMIC DNA]</scope>
    <source>
        <strain evidence="3 4">C3</strain>
    </source>
</reference>
<dbReference type="InterPro" id="IPR008928">
    <property type="entry name" value="6-hairpin_glycosidase_sf"/>
</dbReference>
<dbReference type="GO" id="GO:0006516">
    <property type="term" value="P:glycoprotein catabolic process"/>
    <property type="evidence" value="ECO:0007669"/>
    <property type="project" value="TreeGrafter"/>
</dbReference>
<dbReference type="GO" id="GO:0005975">
    <property type="term" value="P:carbohydrate metabolic process"/>
    <property type="evidence" value="ECO:0007669"/>
    <property type="project" value="InterPro"/>
</dbReference>